<dbReference type="InterPro" id="IPR013328">
    <property type="entry name" value="6PGD_dom2"/>
</dbReference>
<dbReference type="Pfam" id="PF08546">
    <property type="entry name" value="ApbA_C"/>
    <property type="match status" value="1"/>
</dbReference>
<dbReference type="InterPro" id="IPR008927">
    <property type="entry name" value="6-PGluconate_DH-like_C_sf"/>
</dbReference>
<evidence type="ECO:0000313" key="3">
    <source>
        <dbReference type="Proteomes" id="UP000031599"/>
    </source>
</evidence>
<name>A0A0C2D0K1_9BACT</name>
<feature type="domain" description="Ketopantoate reductase C-terminal" evidence="1">
    <location>
        <begin position="133"/>
        <end position="240"/>
    </location>
</feature>
<dbReference type="AlphaFoldDB" id="A0A0C2D0K1"/>
<organism evidence="2 3">
    <name type="scientific">Enhygromyxa salina</name>
    <dbReference type="NCBI Taxonomy" id="215803"/>
    <lineage>
        <taxon>Bacteria</taxon>
        <taxon>Pseudomonadati</taxon>
        <taxon>Myxococcota</taxon>
        <taxon>Polyangia</taxon>
        <taxon>Nannocystales</taxon>
        <taxon>Nannocystaceae</taxon>
        <taxon>Enhygromyxa</taxon>
    </lineage>
</organism>
<proteinExistence type="predicted"/>
<dbReference type="InterPro" id="IPR013752">
    <property type="entry name" value="KPA_reductase"/>
</dbReference>
<evidence type="ECO:0000313" key="2">
    <source>
        <dbReference type="EMBL" id="KIG15375.1"/>
    </source>
</evidence>
<dbReference type="Proteomes" id="UP000031599">
    <property type="component" value="Unassembled WGS sequence"/>
</dbReference>
<dbReference type="PANTHER" id="PTHR34044:SF3">
    <property type="entry name" value="KETOPANTOATE REDUCTASE N-TERMINAL DOMAIN-CONTAINING PROTEIN"/>
    <property type="match status" value="1"/>
</dbReference>
<dbReference type="PANTHER" id="PTHR34044">
    <property type="entry name" value="NUCLEAR PROTEIN"/>
    <property type="match status" value="1"/>
</dbReference>
<gene>
    <name evidence="2" type="ORF">DB30_05707</name>
</gene>
<sequence length="243" mass="26464">MGAGRIGGALHQRDPDQFALVDRHHGWELLEAEPGSPILLAVRNDDLLAVLERVPARRRADLVIAQNGMLRPWLREHGLTQVTRGLLFMAVPTRGAAIEPGGESPFFGPHAEAMVRAFTRVGLPAAVVSAQDFAGIELEKLIWNCAFGLCCEAFNCDVGTVVLDHAQQLRALVAELLAVGGPALDVELEPLVDRLCAYSRSIPSYQGAVKEWPWRNGWFVLTARERGVATPTHDRLLAAVGRS</sequence>
<dbReference type="SUPFAM" id="SSF48179">
    <property type="entry name" value="6-phosphogluconate dehydrogenase C-terminal domain-like"/>
    <property type="match status" value="1"/>
</dbReference>
<accession>A0A0C2D0K1</accession>
<dbReference type="EMBL" id="JMCC02000056">
    <property type="protein sequence ID" value="KIG15375.1"/>
    <property type="molecule type" value="Genomic_DNA"/>
</dbReference>
<comment type="caution">
    <text evidence="2">The sequence shown here is derived from an EMBL/GenBank/DDBJ whole genome shotgun (WGS) entry which is preliminary data.</text>
</comment>
<reference evidence="2 3" key="1">
    <citation type="submission" date="2014-12" db="EMBL/GenBank/DDBJ databases">
        <title>Genome assembly of Enhygromyxa salina DSM 15201.</title>
        <authorList>
            <person name="Sharma G."/>
            <person name="Subramanian S."/>
        </authorList>
    </citation>
    <scope>NUCLEOTIDE SEQUENCE [LARGE SCALE GENOMIC DNA]</scope>
    <source>
        <strain evidence="2 3">DSM 15201</strain>
    </source>
</reference>
<dbReference type="Gene3D" id="1.10.1040.10">
    <property type="entry name" value="N-(1-d-carboxylethyl)-l-norvaline Dehydrogenase, domain 2"/>
    <property type="match status" value="1"/>
</dbReference>
<protein>
    <recommendedName>
        <fullName evidence="1">Ketopantoate reductase C-terminal domain-containing protein</fullName>
    </recommendedName>
</protein>
<evidence type="ECO:0000259" key="1">
    <source>
        <dbReference type="Pfam" id="PF08546"/>
    </source>
</evidence>